<evidence type="ECO:0000259" key="1">
    <source>
        <dbReference type="Pfam" id="PF01551"/>
    </source>
</evidence>
<reference evidence="3" key="1">
    <citation type="submission" date="2018-05" db="EMBL/GenBank/DDBJ databases">
        <authorList>
            <person name="Li Y."/>
        </authorList>
    </citation>
    <scope>NUCLEOTIDE SEQUENCE [LARGE SCALE GENOMIC DNA]</scope>
    <source>
        <strain evidence="3">3d-2-2</strain>
    </source>
</reference>
<dbReference type="Proteomes" id="UP000245212">
    <property type="component" value="Unassembled WGS sequence"/>
</dbReference>
<dbReference type="InterPro" id="IPR050570">
    <property type="entry name" value="Cell_wall_metabolism_enzyme"/>
</dbReference>
<dbReference type="FunFam" id="2.70.70.10:FF:000006">
    <property type="entry name" value="M23 family peptidase"/>
    <property type="match status" value="1"/>
</dbReference>
<name>A0A2V1JVV0_9BURK</name>
<dbReference type="AlphaFoldDB" id="A0A2V1JVV0"/>
<sequence>MRISRSGRAGRWKLSGMPLVLVMALALLASAAAGALLQRHYDKPVQVGTGLRFQATEDLGRDASFVRENVNLLAARVGVLEAQLLNIDAMSQRVARMADIPYVKVDDLTAAPLSEGQIMDEPPMDWEHAGAGDGLDTIDGMAASNGAERSAQSLGRELDSLVERLDVHKDRLALFEAALAYREADRVRLPTTMPVKNYPYLSSSYGWRRNPVTGRYAMHEGLDFSAPRETPIVAAASGMVIEAEFSSGYGNMVVIDHGHGLITRYAHASKLLVKPGDLIERGQEIAKVGSTGRSTGPHLHFEVRMAGQPLDPKLFLAAADSPVKMADAIGMVTPEAAALN</sequence>
<feature type="domain" description="M23ase beta-sheet core" evidence="1">
    <location>
        <begin position="218"/>
        <end position="312"/>
    </location>
</feature>
<evidence type="ECO:0000313" key="3">
    <source>
        <dbReference type="Proteomes" id="UP000245212"/>
    </source>
</evidence>
<dbReference type="InterPro" id="IPR011055">
    <property type="entry name" value="Dup_hybrid_motif"/>
</dbReference>
<evidence type="ECO:0000313" key="2">
    <source>
        <dbReference type="EMBL" id="PWF22467.1"/>
    </source>
</evidence>
<dbReference type="EMBL" id="QETA01000004">
    <property type="protein sequence ID" value="PWF22467.1"/>
    <property type="molecule type" value="Genomic_DNA"/>
</dbReference>
<comment type="caution">
    <text evidence="2">The sequence shown here is derived from an EMBL/GenBank/DDBJ whole genome shotgun (WGS) entry which is preliminary data.</text>
</comment>
<proteinExistence type="predicted"/>
<dbReference type="RefSeq" id="WP_109061991.1">
    <property type="nucleotide sequence ID" value="NZ_QETA01000004.1"/>
</dbReference>
<dbReference type="PANTHER" id="PTHR21666">
    <property type="entry name" value="PEPTIDASE-RELATED"/>
    <property type="match status" value="1"/>
</dbReference>
<dbReference type="PANTHER" id="PTHR21666:SF270">
    <property type="entry name" value="MUREIN HYDROLASE ACTIVATOR ENVC"/>
    <property type="match status" value="1"/>
</dbReference>
<dbReference type="Gene3D" id="2.70.70.10">
    <property type="entry name" value="Glucose Permease (Domain IIA)"/>
    <property type="match status" value="1"/>
</dbReference>
<dbReference type="GO" id="GO:0004222">
    <property type="term" value="F:metalloendopeptidase activity"/>
    <property type="evidence" value="ECO:0007669"/>
    <property type="project" value="TreeGrafter"/>
</dbReference>
<gene>
    <name evidence="2" type="ORF">DD235_10205</name>
</gene>
<protein>
    <submittedName>
        <fullName evidence="2">Peptidase M23</fullName>
    </submittedName>
</protein>
<dbReference type="InterPro" id="IPR016047">
    <property type="entry name" value="M23ase_b-sheet_dom"/>
</dbReference>
<organism evidence="2 3">
    <name type="scientific">Corticimicrobacter populi</name>
    <dbReference type="NCBI Taxonomy" id="2175229"/>
    <lineage>
        <taxon>Bacteria</taxon>
        <taxon>Pseudomonadati</taxon>
        <taxon>Pseudomonadota</taxon>
        <taxon>Betaproteobacteria</taxon>
        <taxon>Burkholderiales</taxon>
        <taxon>Alcaligenaceae</taxon>
        <taxon>Corticimicrobacter</taxon>
    </lineage>
</organism>
<dbReference type="CDD" id="cd12797">
    <property type="entry name" value="M23_peptidase"/>
    <property type="match status" value="1"/>
</dbReference>
<keyword evidence="3" id="KW-1185">Reference proteome</keyword>
<dbReference type="Pfam" id="PF01551">
    <property type="entry name" value="Peptidase_M23"/>
    <property type="match status" value="1"/>
</dbReference>
<accession>A0A2V1JVV0</accession>
<dbReference type="SUPFAM" id="SSF51261">
    <property type="entry name" value="Duplicated hybrid motif"/>
    <property type="match status" value="1"/>
</dbReference>